<dbReference type="GO" id="GO:0010628">
    <property type="term" value="P:positive regulation of gene expression"/>
    <property type="evidence" value="ECO:0007669"/>
    <property type="project" value="TreeGrafter"/>
</dbReference>
<dbReference type="Pfam" id="PF00126">
    <property type="entry name" value="HTH_1"/>
    <property type="match status" value="1"/>
</dbReference>
<organism evidence="2 3">
    <name type="scientific">Proteus penneri</name>
    <dbReference type="NCBI Taxonomy" id="102862"/>
    <lineage>
        <taxon>Bacteria</taxon>
        <taxon>Pseudomonadati</taxon>
        <taxon>Pseudomonadota</taxon>
        <taxon>Gammaproteobacteria</taxon>
        <taxon>Enterobacterales</taxon>
        <taxon>Morganellaceae</taxon>
        <taxon>Proteus</taxon>
    </lineage>
</organism>
<evidence type="ECO:0000259" key="1">
    <source>
        <dbReference type="PROSITE" id="PS50931"/>
    </source>
</evidence>
<proteinExistence type="predicted"/>
<evidence type="ECO:0000313" key="3">
    <source>
        <dbReference type="Proteomes" id="UP000183920"/>
    </source>
</evidence>
<gene>
    <name evidence="2" type="primary">cynR_2</name>
    <name evidence="2" type="ORF">BN1804_00373</name>
</gene>
<dbReference type="InterPro" id="IPR000847">
    <property type="entry name" value="LysR_HTH_N"/>
</dbReference>
<dbReference type="Proteomes" id="UP000183920">
    <property type="component" value="Unassembled WGS sequence"/>
</dbReference>
<dbReference type="GO" id="GO:0043565">
    <property type="term" value="F:sequence-specific DNA binding"/>
    <property type="evidence" value="ECO:0007669"/>
    <property type="project" value="TreeGrafter"/>
</dbReference>
<dbReference type="PROSITE" id="PS50931">
    <property type="entry name" value="HTH_LYSR"/>
    <property type="match status" value="1"/>
</dbReference>
<sequence length="170" mass="19390">MAINLKRTSWSGGWATLRDLEIIQSVIDHGSVTNAAEQLGISQPAVSQSLNQIEKRCGKKLFTRENNKLIPNSDALLLYEKIANIAESFNRLSHFHHQEKKRSLRILVPPTLAYGFINQVTTQFIKKYQVNVHLEISRSEQLLSLIAKKQADIVITDNMTINKEYKNTIF</sequence>
<dbReference type="PANTHER" id="PTHR30427">
    <property type="entry name" value="TRANSCRIPTIONAL ACTIVATOR PROTEIN LYSR"/>
    <property type="match status" value="1"/>
</dbReference>
<dbReference type="EMBL" id="CVRY01000001">
    <property type="protein sequence ID" value="CRL59306.1"/>
    <property type="molecule type" value="Genomic_DNA"/>
</dbReference>
<evidence type="ECO:0000313" key="2">
    <source>
        <dbReference type="EMBL" id="CRL59306.1"/>
    </source>
</evidence>
<dbReference type="SUPFAM" id="SSF53850">
    <property type="entry name" value="Periplasmic binding protein-like II"/>
    <property type="match status" value="1"/>
</dbReference>
<reference evidence="3" key="1">
    <citation type="submission" date="2015-06" db="EMBL/GenBank/DDBJ databases">
        <authorList>
            <person name="Urmite Genomes"/>
        </authorList>
    </citation>
    <scope>NUCLEOTIDE SEQUENCE [LARGE SCALE GENOMIC DNA]</scope>
    <source>
        <strain evidence="3">CSUR P1867</strain>
    </source>
</reference>
<protein>
    <submittedName>
        <fullName evidence="2">HTH-type transcriptional regulator CynR</fullName>
    </submittedName>
</protein>
<dbReference type="PRINTS" id="PR00039">
    <property type="entry name" value="HTHLYSR"/>
</dbReference>
<dbReference type="InterPro" id="IPR036388">
    <property type="entry name" value="WH-like_DNA-bd_sf"/>
</dbReference>
<name>A0A0G4Q0Z0_9GAMM</name>
<accession>A0A0G4Q0Z0</accession>
<dbReference type="AlphaFoldDB" id="A0A0G4Q0Z0"/>
<dbReference type="InterPro" id="IPR036390">
    <property type="entry name" value="WH_DNA-bd_sf"/>
</dbReference>
<dbReference type="SUPFAM" id="SSF46785">
    <property type="entry name" value="Winged helix' DNA-binding domain"/>
    <property type="match status" value="1"/>
</dbReference>
<dbReference type="GO" id="GO:0003700">
    <property type="term" value="F:DNA-binding transcription factor activity"/>
    <property type="evidence" value="ECO:0007669"/>
    <property type="project" value="InterPro"/>
</dbReference>
<dbReference type="RefSeq" id="WP_072062763.1">
    <property type="nucleotide sequence ID" value="NZ_CVRY01000001.1"/>
</dbReference>
<dbReference type="PANTHER" id="PTHR30427:SF1">
    <property type="entry name" value="TRANSCRIPTIONAL ACTIVATOR PROTEIN LYSR"/>
    <property type="match status" value="1"/>
</dbReference>
<feature type="domain" description="HTH lysR-type" evidence="1">
    <location>
        <begin position="16"/>
        <end position="72"/>
    </location>
</feature>
<dbReference type="Gene3D" id="1.10.10.10">
    <property type="entry name" value="Winged helix-like DNA-binding domain superfamily/Winged helix DNA-binding domain"/>
    <property type="match status" value="1"/>
</dbReference>